<reference evidence="4" key="2">
    <citation type="submission" date="2020-09" db="EMBL/GenBank/DDBJ databases">
        <authorList>
            <person name="Sun Q."/>
            <person name="Kim S."/>
        </authorList>
    </citation>
    <scope>NUCLEOTIDE SEQUENCE</scope>
    <source>
        <strain evidence="4">KCTC 12988</strain>
    </source>
</reference>
<dbReference type="InterPro" id="IPR036514">
    <property type="entry name" value="SGNH_hydro_sf"/>
</dbReference>
<reference evidence="4" key="1">
    <citation type="journal article" date="2014" name="Int. J. Syst. Evol. Microbiol.">
        <title>Complete genome sequence of Corynebacterium casei LMG S-19264T (=DSM 44701T), isolated from a smear-ripened cheese.</title>
        <authorList>
            <consortium name="US DOE Joint Genome Institute (JGI-PGF)"/>
            <person name="Walter F."/>
            <person name="Albersmeier A."/>
            <person name="Kalinowski J."/>
            <person name="Ruckert C."/>
        </authorList>
    </citation>
    <scope>NUCLEOTIDE SEQUENCE</scope>
    <source>
        <strain evidence="4">KCTC 12988</strain>
    </source>
</reference>
<evidence type="ECO:0000313" key="4">
    <source>
        <dbReference type="EMBL" id="GHC64223.1"/>
    </source>
</evidence>
<organism evidence="4 5">
    <name type="scientific">Roseibacillus persicicus</name>
    <dbReference type="NCBI Taxonomy" id="454148"/>
    <lineage>
        <taxon>Bacteria</taxon>
        <taxon>Pseudomonadati</taxon>
        <taxon>Verrucomicrobiota</taxon>
        <taxon>Verrucomicrobiia</taxon>
        <taxon>Verrucomicrobiales</taxon>
        <taxon>Verrucomicrobiaceae</taxon>
        <taxon>Roseibacillus</taxon>
    </lineage>
</organism>
<dbReference type="Pfam" id="PF07589">
    <property type="entry name" value="PEP-CTERM"/>
    <property type="match status" value="1"/>
</dbReference>
<dbReference type="PANTHER" id="PTHR45648:SF22">
    <property type="entry name" value="GDSL LIPASE_ACYLHYDROLASE FAMILY PROTEIN (AFU_ORTHOLOGUE AFUA_4G14700)"/>
    <property type="match status" value="1"/>
</dbReference>
<keyword evidence="5" id="KW-1185">Reference proteome</keyword>
<dbReference type="SUPFAM" id="SSF52266">
    <property type="entry name" value="SGNH hydrolase"/>
    <property type="match status" value="1"/>
</dbReference>
<keyword evidence="2" id="KW-0732">Signal</keyword>
<dbReference type="InterPro" id="IPR013424">
    <property type="entry name" value="Ice-binding_C"/>
</dbReference>
<evidence type="ECO:0000256" key="2">
    <source>
        <dbReference type="SAM" id="SignalP"/>
    </source>
</evidence>
<dbReference type="InterPro" id="IPR051058">
    <property type="entry name" value="GDSL_Est/Lipase"/>
</dbReference>
<sequence>MIARSLFILLASSSLSFGALSAVYVFGDSLSDVGNARFISEAVPIIPEQPARYSNGPVWNERLGVPMIPSLEGGTNYAVGGAQTDRGLIPLTGLPNQLSQFEVNLAGAAADPDALYVLFFGGNDIARISTEAPASALPSILGGVNNLVQAVNTLQGLGAERILVANAPDVSLTPLIINNFAGNAAALNAVSSLTDIWNTGLATALSNLNDPNVQLLDINTPFLDRFNNPSGYGLTNLTDPAESVPGADPDEYFFWDEFHPTESAHQAIADEVLALTAVPEPSSVLLIASSGLFLLVRRR</sequence>
<dbReference type="Proteomes" id="UP000644507">
    <property type="component" value="Unassembled WGS sequence"/>
</dbReference>
<name>A0A918TW03_9BACT</name>
<evidence type="ECO:0000259" key="3">
    <source>
        <dbReference type="Pfam" id="PF07589"/>
    </source>
</evidence>
<keyword evidence="1" id="KW-0378">Hydrolase</keyword>
<dbReference type="AlphaFoldDB" id="A0A918TW03"/>
<feature type="signal peptide" evidence="2">
    <location>
        <begin position="1"/>
        <end position="21"/>
    </location>
</feature>
<protein>
    <recommendedName>
        <fullName evidence="3">Ice-binding protein C-terminal domain-containing protein</fullName>
    </recommendedName>
</protein>
<accession>A0A918TW03</accession>
<feature type="chain" id="PRO_5037917869" description="Ice-binding protein C-terminal domain-containing protein" evidence="2">
    <location>
        <begin position="22"/>
        <end position="299"/>
    </location>
</feature>
<dbReference type="InterPro" id="IPR001087">
    <property type="entry name" value="GDSL"/>
</dbReference>
<gene>
    <name evidence="4" type="ORF">GCM10007100_34900</name>
</gene>
<dbReference type="EMBL" id="BMXI01000017">
    <property type="protein sequence ID" value="GHC64223.1"/>
    <property type="molecule type" value="Genomic_DNA"/>
</dbReference>
<dbReference type="CDD" id="cd01846">
    <property type="entry name" value="fatty_acyltransferase_like"/>
    <property type="match status" value="1"/>
</dbReference>
<dbReference type="RefSeq" id="WP_189572976.1">
    <property type="nucleotide sequence ID" value="NZ_BMXI01000017.1"/>
</dbReference>
<feature type="domain" description="Ice-binding protein C-terminal" evidence="3">
    <location>
        <begin position="277"/>
        <end position="299"/>
    </location>
</feature>
<comment type="caution">
    <text evidence="4">The sequence shown here is derived from an EMBL/GenBank/DDBJ whole genome shotgun (WGS) entry which is preliminary data.</text>
</comment>
<dbReference type="Pfam" id="PF00657">
    <property type="entry name" value="Lipase_GDSL"/>
    <property type="match status" value="1"/>
</dbReference>
<evidence type="ECO:0000256" key="1">
    <source>
        <dbReference type="ARBA" id="ARBA00022801"/>
    </source>
</evidence>
<dbReference type="PANTHER" id="PTHR45648">
    <property type="entry name" value="GDSL LIPASE/ACYLHYDROLASE FAMILY PROTEIN (AFU_ORTHOLOGUE AFUA_4G14700)"/>
    <property type="match status" value="1"/>
</dbReference>
<proteinExistence type="predicted"/>
<dbReference type="NCBIfam" id="TIGR02595">
    <property type="entry name" value="PEP_CTERM"/>
    <property type="match status" value="1"/>
</dbReference>
<dbReference type="GO" id="GO:0016788">
    <property type="term" value="F:hydrolase activity, acting on ester bonds"/>
    <property type="evidence" value="ECO:0007669"/>
    <property type="project" value="InterPro"/>
</dbReference>
<dbReference type="Gene3D" id="3.40.50.1110">
    <property type="entry name" value="SGNH hydrolase"/>
    <property type="match status" value="1"/>
</dbReference>
<evidence type="ECO:0000313" key="5">
    <source>
        <dbReference type="Proteomes" id="UP000644507"/>
    </source>
</evidence>